<dbReference type="Gramene" id="KQL28133">
    <property type="protein sequence ID" value="KQL28133"/>
    <property type="gene ID" value="SETIT_016376mg"/>
</dbReference>
<feature type="domain" description="GAF" evidence="11">
    <location>
        <begin position="183"/>
        <end position="340"/>
    </location>
</feature>
<dbReference type="Gene3D" id="3.40.50.2300">
    <property type="match status" value="1"/>
</dbReference>
<evidence type="ECO:0000256" key="3">
    <source>
        <dbReference type="ARBA" id="ARBA00022679"/>
    </source>
</evidence>
<dbReference type="PANTHER" id="PTHR24423">
    <property type="entry name" value="TWO-COMPONENT SENSOR HISTIDINE KINASE"/>
    <property type="match status" value="1"/>
</dbReference>
<keyword evidence="14" id="KW-1185">Reference proteome</keyword>
<dbReference type="Pfam" id="PF01590">
    <property type="entry name" value="GAF"/>
    <property type="match status" value="1"/>
</dbReference>
<dbReference type="SUPFAM" id="SSF52172">
    <property type="entry name" value="CheY-like"/>
    <property type="match status" value="1"/>
</dbReference>
<dbReference type="GO" id="GO:0051740">
    <property type="term" value="F:ethylene binding"/>
    <property type="evidence" value="ECO:0000318"/>
    <property type="project" value="GO_Central"/>
</dbReference>
<feature type="transmembrane region" description="Helical" evidence="10">
    <location>
        <begin position="46"/>
        <end position="69"/>
    </location>
</feature>
<evidence type="ECO:0000256" key="5">
    <source>
        <dbReference type="ARBA" id="ARBA00022741"/>
    </source>
</evidence>
<dbReference type="EMBL" id="AGNK02000046">
    <property type="status" value="NOT_ANNOTATED_CDS"/>
    <property type="molecule type" value="Genomic_DNA"/>
</dbReference>
<feature type="transmembrane region" description="Helical" evidence="10">
    <location>
        <begin position="75"/>
        <end position="92"/>
    </location>
</feature>
<keyword evidence="6" id="KW-0418">Kinase</keyword>
<dbReference type="HOGENOM" id="CLU_000445_114_48_1"/>
<dbReference type="GO" id="GO:0038199">
    <property type="term" value="F:ethylene receptor activity"/>
    <property type="evidence" value="ECO:0000318"/>
    <property type="project" value="GO_Central"/>
</dbReference>
<dbReference type="OMA" id="ACAVWMP"/>
<evidence type="ECO:0000259" key="11">
    <source>
        <dbReference type="Pfam" id="PF01590"/>
    </source>
</evidence>
<keyword evidence="8" id="KW-0175">Coiled coil</keyword>
<feature type="coiled-coil region" evidence="8">
    <location>
        <begin position="133"/>
        <end position="160"/>
    </location>
</feature>
<dbReference type="STRING" id="4555.K3YQ34"/>
<evidence type="ECO:0000256" key="8">
    <source>
        <dbReference type="SAM" id="Coils"/>
    </source>
</evidence>
<dbReference type="Pfam" id="PF25487">
    <property type="entry name" value="ETR1_N"/>
    <property type="match status" value="1"/>
</dbReference>
<keyword evidence="10" id="KW-0472">Membrane</keyword>
<dbReference type="EC" id="2.7.13.3" evidence="2"/>
<dbReference type="InterPro" id="IPR011006">
    <property type="entry name" value="CheY-like_superfamily"/>
</dbReference>
<evidence type="ECO:0000256" key="2">
    <source>
        <dbReference type="ARBA" id="ARBA00012438"/>
    </source>
</evidence>
<dbReference type="eggNOG" id="KOG0519">
    <property type="taxonomic scope" value="Eukaryota"/>
</dbReference>
<keyword evidence="10" id="KW-0812">Transmembrane</keyword>
<accession>K3YQ34</accession>
<keyword evidence="7" id="KW-0067">ATP-binding</keyword>
<keyword evidence="4" id="KW-0479">Metal-binding</keyword>
<name>K3YQ34_SETIT</name>
<dbReference type="AlphaFoldDB" id="K3YQ34"/>
<keyword evidence="10" id="KW-1133">Transmembrane helix</keyword>
<organism evidence="13 14">
    <name type="scientific">Setaria italica</name>
    <name type="common">Foxtail millet</name>
    <name type="synonym">Panicum italicum</name>
    <dbReference type="NCBI Taxonomy" id="4555"/>
    <lineage>
        <taxon>Eukaryota</taxon>
        <taxon>Viridiplantae</taxon>
        <taxon>Streptophyta</taxon>
        <taxon>Embryophyta</taxon>
        <taxon>Tracheophyta</taxon>
        <taxon>Spermatophyta</taxon>
        <taxon>Magnoliopsida</taxon>
        <taxon>Liliopsida</taxon>
        <taxon>Poales</taxon>
        <taxon>Poaceae</taxon>
        <taxon>PACMAD clade</taxon>
        <taxon>Panicoideae</taxon>
        <taxon>Panicodae</taxon>
        <taxon>Paniceae</taxon>
        <taxon>Cenchrinae</taxon>
        <taxon>Setaria</taxon>
    </lineage>
</organism>
<proteinExistence type="predicted"/>
<sequence length="776" mass="82479">MSEWMAGDGMAADAVLVRTARRCCGCDGREDAAVEALLQWQKVSDLLIAASLLSIPLELLYFATCAALAPLRRALLQLGAFIVACGVTYLLNALSYDRPGSRRVLAALTSAKALAALATTAAAASLPVCFPRLLRIEARVSLLRAKARQLDRDLAAVRRREEAVWRVVRAVTRRARDSAGAPRAILRTTMLQQAAALGLHNCAVWVPVAAAPHHGGGMLQLTHQLLLPDEDDKALDGGTRAISVRHPDVAAVLASRDAMALRPSSVLATASGGGLPLASAAAAIRIPNFHGGGNASEPESYAILVLVRRADDDHRSSPPGWSSQDLEIVQAVADPVAAALSHAVALEESQLIRQRLAEQHGVLLHARSELEAATRARDATHAAVRDAVARPAHAVVGLLSVMQQEAAAAVLRPEQRLDLDAVARTSALLSSTLADTAMATLSTKDSHDPPILAARRPFELQSLVRDAASVAGCLARCRGLGFSHQLEGSGGALPEWVVGDDKRVFHLLQHMVGAVLSRCRRRLAAGGVLSFSVCSCNSIAGDDQDRIPGPERAKIFAGGNQVFVKFQVGLNTRSAESDHGSLPASWPPPSGHAPDSGDDVRLSAAVCKRIAQVMNGNMWWAPESEEGLGETMTLLLRFQLQPPLNPHVPGSGTYRIGASPRTLPQHHHFSGLRVLLADGDAVSAEVTRKLLERWWSSVLDLDAAGTTAAMDGFEVALRIRELSNACWLLVLVAVAASGIDDRVRDMCRRAGVNGLIEKPVTLPALGAQLQRVLQSN</sequence>
<evidence type="ECO:0000256" key="6">
    <source>
        <dbReference type="ARBA" id="ARBA00022777"/>
    </source>
</evidence>
<evidence type="ECO:0000256" key="1">
    <source>
        <dbReference type="ARBA" id="ARBA00000085"/>
    </source>
</evidence>
<feature type="domain" description="Ethylene receptor 1-like N-terminal" evidence="12">
    <location>
        <begin position="37"/>
        <end position="136"/>
    </location>
</feature>
<evidence type="ECO:0000256" key="9">
    <source>
        <dbReference type="SAM" id="MobiDB-lite"/>
    </source>
</evidence>
<dbReference type="GO" id="GO:0005524">
    <property type="term" value="F:ATP binding"/>
    <property type="evidence" value="ECO:0007669"/>
    <property type="project" value="UniProtKB-KW"/>
</dbReference>
<evidence type="ECO:0000259" key="12">
    <source>
        <dbReference type="Pfam" id="PF25487"/>
    </source>
</evidence>
<evidence type="ECO:0000313" key="13">
    <source>
        <dbReference type="EnsemblPlants" id="KQL28133"/>
    </source>
</evidence>
<dbReference type="GO" id="GO:0004673">
    <property type="term" value="F:protein histidine kinase activity"/>
    <property type="evidence" value="ECO:0007669"/>
    <property type="project" value="UniProtKB-EC"/>
</dbReference>
<dbReference type="PANTHER" id="PTHR24423:SF618">
    <property type="entry name" value="ETHYLENE RECEPTOR 4"/>
    <property type="match status" value="1"/>
</dbReference>
<protein>
    <recommendedName>
        <fullName evidence="2">histidine kinase</fullName>
        <ecNumber evidence="2">2.7.13.3</ecNumber>
    </recommendedName>
</protein>
<keyword evidence="3" id="KW-0808">Transferase</keyword>
<reference evidence="13" key="2">
    <citation type="submission" date="2018-08" db="UniProtKB">
        <authorList>
            <consortium name="EnsemblPlants"/>
        </authorList>
    </citation>
    <scope>IDENTIFICATION</scope>
    <source>
        <strain evidence="13">Yugu1</strain>
    </source>
</reference>
<evidence type="ECO:0000256" key="10">
    <source>
        <dbReference type="SAM" id="Phobius"/>
    </source>
</evidence>
<dbReference type="InterPro" id="IPR003018">
    <property type="entry name" value="GAF"/>
</dbReference>
<dbReference type="InParanoid" id="K3YQ34"/>
<dbReference type="GO" id="GO:0005783">
    <property type="term" value="C:endoplasmic reticulum"/>
    <property type="evidence" value="ECO:0000318"/>
    <property type="project" value="GO_Central"/>
</dbReference>
<feature type="region of interest" description="Disordered" evidence="9">
    <location>
        <begin position="574"/>
        <end position="598"/>
    </location>
</feature>
<reference evidence="14" key="1">
    <citation type="journal article" date="2012" name="Nat. Biotechnol.">
        <title>Reference genome sequence of the model plant Setaria.</title>
        <authorList>
            <person name="Bennetzen J.L."/>
            <person name="Schmutz J."/>
            <person name="Wang H."/>
            <person name="Percifield R."/>
            <person name="Hawkins J."/>
            <person name="Pontaroli A.C."/>
            <person name="Estep M."/>
            <person name="Feng L."/>
            <person name="Vaughn J.N."/>
            <person name="Grimwood J."/>
            <person name="Jenkins J."/>
            <person name="Barry K."/>
            <person name="Lindquist E."/>
            <person name="Hellsten U."/>
            <person name="Deshpande S."/>
            <person name="Wang X."/>
            <person name="Wu X."/>
            <person name="Mitros T."/>
            <person name="Triplett J."/>
            <person name="Yang X."/>
            <person name="Ye C.Y."/>
            <person name="Mauro-Herrera M."/>
            <person name="Wang L."/>
            <person name="Li P."/>
            <person name="Sharma M."/>
            <person name="Sharma R."/>
            <person name="Ronald P.C."/>
            <person name="Panaud O."/>
            <person name="Kellogg E.A."/>
            <person name="Brutnell T.P."/>
            <person name="Doust A.N."/>
            <person name="Tuskan G.A."/>
            <person name="Rokhsar D."/>
            <person name="Devos K.M."/>
        </authorList>
    </citation>
    <scope>NUCLEOTIDE SEQUENCE [LARGE SCALE GENOMIC DNA]</scope>
    <source>
        <strain evidence="14">cv. Yugu1</strain>
    </source>
</reference>
<dbReference type="EnsemblPlants" id="KQL28133">
    <property type="protein sequence ID" value="KQL28133"/>
    <property type="gene ID" value="SETIT_016376mg"/>
</dbReference>
<evidence type="ECO:0000256" key="4">
    <source>
        <dbReference type="ARBA" id="ARBA00022723"/>
    </source>
</evidence>
<dbReference type="Proteomes" id="UP000004995">
    <property type="component" value="Unassembled WGS sequence"/>
</dbReference>
<comment type="catalytic activity">
    <reaction evidence="1">
        <text>ATP + protein L-histidine = ADP + protein N-phospho-L-histidine.</text>
        <dbReference type="EC" id="2.7.13.3"/>
    </reaction>
</comment>
<evidence type="ECO:0000256" key="7">
    <source>
        <dbReference type="ARBA" id="ARBA00022840"/>
    </source>
</evidence>
<evidence type="ECO:0000313" key="14">
    <source>
        <dbReference type="Proteomes" id="UP000004995"/>
    </source>
</evidence>
<dbReference type="InterPro" id="IPR058544">
    <property type="entry name" value="ETR1_N"/>
</dbReference>
<keyword evidence="5" id="KW-0547">Nucleotide-binding</keyword>
<dbReference type="GO" id="GO:0046872">
    <property type="term" value="F:metal ion binding"/>
    <property type="evidence" value="ECO:0007669"/>
    <property type="project" value="UniProtKB-KW"/>
</dbReference>